<dbReference type="EMBL" id="WNDP01000008">
    <property type="protein sequence ID" value="KAF1027580.1"/>
    <property type="molecule type" value="Genomic_DNA"/>
</dbReference>
<keyword evidence="1" id="KW-0472">Membrane</keyword>
<feature type="transmembrane region" description="Helical" evidence="1">
    <location>
        <begin position="120"/>
        <end position="139"/>
    </location>
</feature>
<dbReference type="AlphaFoldDB" id="A0A833PHB5"/>
<evidence type="ECO:0000313" key="2">
    <source>
        <dbReference type="EMBL" id="KAF1027580.1"/>
    </source>
</evidence>
<feature type="transmembrane region" description="Helical" evidence="1">
    <location>
        <begin position="32"/>
        <end position="49"/>
    </location>
</feature>
<keyword evidence="1" id="KW-1133">Transmembrane helix</keyword>
<name>A0A833PHB5_ACIBZ</name>
<gene>
    <name evidence="2" type="ORF">GAK29_00549</name>
</gene>
<feature type="transmembrane region" description="Helical" evidence="1">
    <location>
        <begin position="92"/>
        <end position="114"/>
    </location>
</feature>
<proteinExistence type="predicted"/>
<comment type="caution">
    <text evidence="2">The sequence shown here is derived from an EMBL/GenBank/DDBJ whole genome shotgun (WGS) entry which is preliminary data.</text>
</comment>
<accession>A0A833PHB5</accession>
<protein>
    <recommendedName>
        <fullName evidence="4">DUF4234 domain-containing protein</fullName>
    </recommendedName>
</protein>
<evidence type="ECO:0008006" key="4">
    <source>
        <dbReference type="Google" id="ProtNLM"/>
    </source>
</evidence>
<feature type="transmembrane region" description="Helical" evidence="1">
    <location>
        <begin position="160"/>
        <end position="180"/>
    </location>
</feature>
<sequence>MPNIENHSVALISDQSPNTQIETQKIISLNKFIFLSILTMGLYQIWWMFKVWRFFMQKDKLNVMPAFRAVFALFFLYSLVKRIQSAANAEGYTERFSALGSYLGFIVFSLLFKLPAPYELISLLNVLFLIPAFKAFNFARQQSNQCVTVEQKKFSRAQKIVIVIFSILWFFYLLGLFILAL</sequence>
<keyword evidence="1" id="KW-0812">Transmembrane</keyword>
<dbReference type="Proteomes" id="UP000490535">
    <property type="component" value="Unassembled WGS sequence"/>
</dbReference>
<reference evidence="3" key="1">
    <citation type="journal article" date="2020" name="MBio">
        <title>Horizontal gene transfer to a defensive symbiont with a reduced genome amongst a multipartite beetle microbiome.</title>
        <authorList>
            <person name="Waterworth S.C."/>
            <person name="Florez L.V."/>
            <person name="Rees E.R."/>
            <person name="Hertweck C."/>
            <person name="Kaltenpoth M."/>
            <person name="Kwan J.C."/>
        </authorList>
    </citation>
    <scope>NUCLEOTIDE SEQUENCE [LARGE SCALE GENOMIC DNA]</scope>
</reference>
<evidence type="ECO:0000256" key="1">
    <source>
        <dbReference type="SAM" id="Phobius"/>
    </source>
</evidence>
<organism evidence="2 3">
    <name type="scientific">Acinetobacter bereziniae</name>
    <name type="common">Acinetobacter genomosp. 10</name>
    <dbReference type="NCBI Taxonomy" id="106648"/>
    <lineage>
        <taxon>Bacteria</taxon>
        <taxon>Pseudomonadati</taxon>
        <taxon>Pseudomonadota</taxon>
        <taxon>Gammaproteobacteria</taxon>
        <taxon>Moraxellales</taxon>
        <taxon>Moraxellaceae</taxon>
        <taxon>Acinetobacter</taxon>
    </lineage>
</organism>
<evidence type="ECO:0000313" key="3">
    <source>
        <dbReference type="Proteomes" id="UP000490535"/>
    </source>
</evidence>
<feature type="transmembrane region" description="Helical" evidence="1">
    <location>
        <begin position="61"/>
        <end position="80"/>
    </location>
</feature>